<dbReference type="SUPFAM" id="SSF53850">
    <property type="entry name" value="Periplasmic binding protein-like II"/>
    <property type="match status" value="1"/>
</dbReference>
<keyword evidence="3" id="KW-0732">Signal</keyword>
<sequence length="308" mass="31076">MSVVRVTLRLGVFSPSVLLGVAATTGALDRAGLAVEEVPATSSPQQFAALVAGDLDAVLTSPDNIFAHPHAGVRIIAAVDRGLGLSLFARPGIRSGGADPGAGLRGGVLAVDVPRSGFAFVAYALLARLGLHAGLDYDVRAIGSTPRRAAALAAGECTMSVLNAGSDLRAEVAGCARISRASTLGPYVGSVLAALGSTVERRAPALRALTSALLATAAALVAGRLARPAAEVAAERLGLDADGVSRYLRTLVDPREGLVPTGRLDARSLETLCWLRSSHGAGGPELDALAAPGSGLVDERFLSGPSPA</sequence>
<protein>
    <recommendedName>
        <fullName evidence="6">SsuA/THI5-like domain-containing protein</fullName>
    </recommendedName>
</protein>
<keyword evidence="5" id="KW-1185">Reference proteome</keyword>
<gene>
    <name evidence="4" type="ORF">Phou_103000</name>
</gene>
<evidence type="ECO:0000256" key="3">
    <source>
        <dbReference type="ARBA" id="ARBA00022729"/>
    </source>
</evidence>
<dbReference type="Gene3D" id="3.40.190.10">
    <property type="entry name" value="Periplasmic binding protein-like II"/>
    <property type="match status" value="2"/>
</dbReference>
<accession>A0A6V8KRS0</accession>
<dbReference type="PANTHER" id="PTHR30024:SF47">
    <property type="entry name" value="TAURINE-BINDING PERIPLASMIC PROTEIN"/>
    <property type="match status" value="1"/>
</dbReference>
<dbReference type="AlphaFoldDB" id="A0A6V8KRS0"/>
<evidence type="ECO:0000313" key="4">
    <source>
        <dbReference type="EMBL" id="GFJ86120.1"/>
    </source>
</evidence>
<dbReference type="Proteomes" id="UP000482800">
    <property type="component" value="Unassembled WGS sequence"/>
</dbReference>
<reference evidence="4 5" key="1">
    <citation type="submission" date="2020-03" db="EMBL/GenBank/DDBJ databases">
        <title>Whole genome shotgun sequence of Phytohabitans houttuyneae NBRC 108639.</title>
        <authorList>
            <person name="Komaki H."/>
            <person name="Tamura T."/>
        </authorList>
    </citation>
    <scope>NUCLEOTIDE SEQUENCE [LARGE SCALE GENOMIC DNA]</scope>
    <source>
        <strain evidence="4 5">NBRC 108639</strain>
    </source>
</reference>
<evidence type="ECO:0008006" key="6">
    <source>
        <dbReference type="Google" id="ProtNLM"/>
    </source>
</evidence>
<proteinExistence type="inferred from homology"/>
<evidence type="ECO:0000313" key="5">
    <source>
        <dbReference type="Proteomes" id="UP000482800"/>
    </source>
</evidence>
<comment type="similarity">
    <text evidence="2">Belongs to the bacterial solute-binding protein SsuA/TauA family.</text>
</comment>
<name>A0A6V8KRS0_9ACTN</name>
<dbReference type="GO" id="GO:0042597">
    <property type="term" value="C:periplasmic space"/>
    <property type="evidence" value="ECO:0007669"/>
    <property type="project" value="UniProtKB-SubCell"/>
</dbReference>
<evidence type="ECO:0000256" key="1">
    <source>
        <dbReference type="ARBA" id="ARBA00004418"/>
    </source>
</evidence>
<comment type="subcellular location">
    <subcellularLocation>
        <location evidence="1">Periplasm</location>
    </subcellularLocation>
</comment>
<dbReference type="EMBL" id="BLPF01000005">
    <property type="protein sequence ID" value="GFJ86120.1"/>
    <property type="molecule type" value="Genomic_DNA"/>
</dbReference>
<dbReference type="PANTHER" id="PTHR30024">
    <property type="entry name" value="ALIPHATIC SULFONATES-BINDING PROTEIN-RELATED"/>
    <property type="match status" value="1"/>
</dbReference>
<reference evidence="4 5" key="2">
    <citation type="submission" date="2020-03" db="EMBL/GenBank/DDBJ databases">
        <authorList>
            <person name="Ichikawa N."/>
            <person name="Kimura A."/>
            <person name="Kitahashi Y."/>
            <person name="Uohara A."/>
        </authorList>
    </citation>
    <scope>NUCLEOTIDE SEQUENCE [LARGE SCALE GENOMIC DNA]</scope>
    <source>
        <strain evidence="4 5">NBRC 108639</strain>
    </source>
</reference>
<organism evidence="4 5">
    <name type="scientific">Phytohabitans houttuyneae</name>
    <dbReference type="NCBI Taxonomy" id="1076126"/>
    <lineage>
        <taxon>Bacteria</taxon>
        <taxon>Bacillati</taxon>
        <taxon>Actinomycetota</taxon>
        <taxon>Actinomycetes</taxon>
        <taxon>Micromonosporales</taxon>
        <taxon>Micromonosporaceae</taxon>
    </lineage>
</organism>
<comment type="caution">
    <text evidence="4">The sequence shown here is derived from an EMBL/GenBank/DDBJ whole genome shotgun (WGS) entry which is preliminary data.</text>
</comment>
<evidence type="ECO:0000256" key="2">
    <source>
        <dbReference type="ARBA" id="ARBA00010742"/>
    </source>
</evidence>